<sequence length="67" mass="7731">MQQEHYLLGDVARELGRKPFQIVYMIVNGLVDEPKLRIGGKRIFSRADIENIRRAMDNKYGPKGVTK</sequence>
<dbReference type="EMBL" id="CP042425">
    <property type="protein sequence ID" value="QEL17849.1"/>
    <property type="molecule type" value="Genomic_DNA"/>
</dbReference>
<evidence type="ECO:0000259" key="1">
    <source>
        <dbReference type="Pfam" id="PF13411"/>
    </source>
</evidence>
<dbReference type="GO" id="GO:0006355">
    <property type="term" value="P:regulation of DNA-templated transcription"/>
    <property type="evidence" value="ECO:0007669"/>
    <property type="project" value="InterPro"/>
</dbReference>
<dbReference type="GO" id="GO:0003677">
    <property type="term" value="F:DNA binding"/>
    <property type="evidence" value="ECO:0007669"/>
    <property type="project" value="InterPro"/>
</dbReference>
<organism evidence="2 3">
    <name type="scientific">Limnoglobus roseus</name>
    <dbReference type="NCBI Taxonomy" id="2598579"/>
    <lineage>
        <taxon>Bacteria</taxon>
        <taxon>Pseudomonadati</taxon>
        <taxon>Planctomycetota</taxon>
        <taxon>Planctomycetia</taxon>
        <taxon>Gemmatales</taxon>
        <taxon>Gemmataceae</taxon>
        <taxon>Limnoglobus</taxon>
    </lineage>
</organism>
<reference evidence="3" key="1">
    <citation type="submission" date="2019-08" db="EMBL/GenBank/DDBJ databases">
        <title>Limnoglobus roseus gen. nov., sp. nov., a novel freshwater planctomycete with a giant genome from the family Gemmataceae.</title>
        <authorList>
            <person name="Kulichevskaya I.S."/>
            <person name="Naumoff D.G."/>
            <person name="Miroshnikov K."/>
            <person name="Ivanova A."/>
            <person name="Philippov D.A."/>
            <person name="Hakobyan A."/>
            <person name="Rijpstra I.C."/>
            <person name="Sinninghe Damste J.S."/>
            <person name="Liesack W."/>
            <person name="Dedysh S.N."/>
        </authorList>
    </citation>
    <scope>NUCLEOTIDE SEQUENCE [LARGE SCALE GENOMIC DNA]</scope>
    <source>
        <strain evidence="3">PX52</strain>
    </source>
</reference>
<proteinExistence type="predicted"/>
<dbReference type="InterPro" id="IPR000551">
    <property type="entry name" value="MerR-type_HTH_dom"/>
</dbReference>
<dbReference type="RefSeq" id="WP_149112407.1">
    <property type="nucleotide sequence ID" value="NZ_CP042425.1"/>
</dbReference>
<keyword evidence="3" id="KW-1185">Reference proteome</keyword>
<protein>
    <recommendedName>
        <fullName evidence="1">HTH merR-type domain-containing protein</fullName>
    </recommendedName>
</protein>
<dbReference type="AlphaFoldDB" id="A0A5C1AEL7"/>
<dbReference type="Proteomes" id="UP000324974">
    <property type="component" value="Chromosome"/>
</dbReference>
<accession>A0A5C1AEL7</accession>
<name>A0A5C1AEL7_9BACT</name>
<evidence type="ECO:0000313" key="2">
    <source>
        <dbReference type="EMBL" id="QEL17849.1"/>
    </source>
</evidence>
<dbReference type="Pfam" id="PF13411">
    <property type="entry name" value="MerR_1"/>
    <property type="match status" value="1"/>
</dbReference>
<dbReference type="KEGG" id="lrs:PX52LOC_04860"/>
<evidence type="ECO:0000313" key="3">
    <source>
        <dbReference type="Proteomes" id="UP000324974"/>
    </source>
</evidence>
<feature type="domain" description="HTH merR-type" evidence="1">
    <location>
        <begin position="7"/>
        <end position="54"/>
    </location>
</feature>
<gene>
    <name evidence="2" type="ORF">PX52LOC_04860</name>
</gene>
<dbReference type="OrthoDB" id="292485at2"/>